<evidence type="ECO:0000313" key="6">
    <source>
        <dbReference type="Proteomes" id="UP000178991"/>
    </source>
</evidence>
<evidence type="ECO:0000259" key="4">
    <source>
        <dbReference type="Pfam" id="PF00852"/>
    </source>
</evidence>
<dbReference type="InterPro" id="IPR038577">
    <property type="entry name" value="GT10-like_C_sf"/>
</dbReference>
<dbReference type="InterPro" id="IPR001503">
    <property type="entry name" value="Glyco_trans_10"/>
</dbReference>
<evidence type="ECO:0000313" key="5">
    <source>
        <dbReference type="EMBL" id="OGZ62655.1"/>
    </source>
</evidence>
<evidence type="ECO:0000256" key="2">
    <source>
        <dbReference type="ARBA" id="ARBA00022676"/>
    </source>
</evidence>
<dbReference type="InterPro" id="IPR055270">
    <property type="entry name" value="Glyco_tran_10_C"/>
</dbReference>
<dbReference type="SUPFAM" id="SSF53756">
    <property type="entry name" value="UDP-Glycosyltransferase/glycogen phosphorylase"/>
    <property type="match status" value="1"/>
</dbReference>
<comment type="similarity">
    <text evidence="1">Belongs to the glycosyltransferase 10 family.</text>
</comment>
<dbReference type="Proteomes" id="UP000178991">
    <property type="component" value="Unassembled WGS sequence"/>
</dbReference>
<gene>
    <name evidence="5" type="ORF">A2639_00615</name>
</gene>
<reference evidence="5 6" key="1">
    <citation type="journal article" date="2016" name="Nat. Commun.">
        <title>Thousands of microbial genomes shed light on interconnected biogeochemical processes in an aquifer system.</title>
        <authorList>
            <person name="Anantharaman K."/>
            <person name="Brown C.T."/>
            <person name="Hug L.A."/>
            <person name="Sharon I."/>
            <person name="Castelle C.J."/>
            <person name="Probst A.J."/>
            <person name="Thomas B.C."/>
            <person name="Singh A."/>
            <person name="Wilkins M.J."/>
            <person name="Karaoz U."/>
            <person name="Brodie E.L."/>
            <person name="Williams K.H."/>
            <person name="Hubbard S.S."/>
            <person name="Banfield J.F."/>
        </authorList>
    </citation>
    <scope>NUCLEOTIDE SEQUENCE [LARGE SCALE GENOMIC DNA]</scope>
</reference>
<dbReference type="Gene3D" id="3.40.50.11660">
    <property type="entry name" value="Glycosyl transferase family 10, C-terminal domain"/>
    <property type="match status" value="1"/>
</dbReference>
<sequence>MYIGFYSYHNLYNNNRLLTDSSSPIGDNLNYPFVLLAQRLKEMGHSVATLDTDDIRKFDAIIFVEFPGRSNPYFKKTIQNNFKNLYLLILESPIIKLDNYIKENHTYFKKIFTWSDELVDNKKYFKIQYSHNIPTEFNFGLEKKEKLCTIISSNKNRHHPKELYSERIKAIRWFESNHPENFDLYGNGWDRYHFEGTFLGIKIARLNRLKFLTKLLRPYYPSYRGSIKSKKETYQKYKFAVCYENTQADGYVTEKIFDCFLAGCVPIYLGAHNITNHIPANTFIDKRKFDTYEKLYNYIMHMPEKEYLNYLNAIKNFLKNDKAYPFSAEYFANTIIEQII</sequence>
<dbReference type="GO" id="GO:0046920">
    <property type="term" value="F:alpha-(1-&gt;3)-fucosyltransferase activity"/>
    <property type="evidence" value="ECO:0007669"/>
    <property type="project" value="TreeGrafter"/>
</dbReference>
<organism evidence="5 6">
    <name type="scientific">Candidatus Staskawiczbacteria bacterium RIFCSPHIGHO2_01_FULL_34_27</name>
    <dbReference type="NCBI Taxonomy" id="1802199"/>
    <lineage>
        <taxon>Bacteria</taxon>
        <taxon>Candidatus Staskawicziibacteriota</taxon>
    </lineage>
</organism>
<protein>
    <recommendedName>
        <fullName evidence="4">Fucosyltransferase C-terminal domain-containing protein</fullName>
    </recommendedName>
</protein>
<proteinExistence type="inferred from homology"/>
<comment type="caution">
    <text evidence="5">The sequence shown here is derived from an EMBL/GenBank/DDBJ whole genome shotgun (WGS) entry which is preliminary data.</text>
</comment>
<evidence type="ECO:0000256" key="3">
    <source>
        <dbReference type="ARBA" id="ARBA00022679"/>
    </source>
</evidence>
<accession>A0A1G2HJM1</accession>
<dbReference type="EMBL" id="MHOL01000016">
    <property type="protein sequence ID" value="OGZ62655.1"/>
    <property type="molecule type" value="Genomic_DNA"/>
</dbReference>
<dbReference type="PANTHER" id="PTHR11929">
    <property type="entry name" value="ALPHA- 1,3 -FUCOSYLTRANSFERASE"/>
    <property type="match status" value="1"/>
</dbReference>
<keyword evidence="2" id="KW-0328">Glycosyltransferase</keyword>
<evidence type="ECO:0000256" key="1">
    <source>
        <dbReference type="ARBA" id="ARBA00008919"/>
    </source>
</evidence>
<dbReference type="Pfam" id="PF00852">
    <property type="entry name" value="Glyco_transf_10"/>
    <property type="match status" value="1"/>
</dbReference>
<dbReference type="GO" id="GO:0016020">
    <property type="term" value="C:membrane"/>
    <property type="evidence" value="ECO:0007669"/>
    <property type="project" value="InterPro"/>
</dbReference>
<keyword evidence="3" id="KW-0808">Transferase</keyword>
<dbReference type="AlphaFoldDB" id="A0A1G2HJM1"/>
<dbReference type="PANTHER" id="PTHR11929:SF194">
    <property type="entry name" value="ALPHA-(1,3)-FUCOSYLTRANSFERASE 10"/>
    <property type="match status" value="1"/>
</dbReference>
<feature type="domain" description="Fucosyltransferase C-terminal" evidence="4">
    <location>
        <begin position="210"/>
        <end position="312"/>
    </location>
</feature>
<name>A0A1G2HJM1_9BACT</name>